<feature type="compositionally biased region" description="Polar residues" evidence="3">
    <location>
        <begin position="54"/>
        <end position="68"/>
    </location>
</feature>
<dbReference type="InterPro" id="IPR036390">
    <property type="entry name" value="WH_DNA-bd_sf"/>
</dbReference>
<feature type="region of interest" description="Disordered" evidence="3">
    <location>
        <begin position="183"/>
        <end position="206"/>
    </location>
</feature>
<evidence type="ECO:0000313" key="5">
    <source>
        <dbReference type="EMBL" id="WBW72194.1"/>
    </source>
</evidence>
<dbReference type="Proteomes" id="UP001212411">
    <property type="component" value="Chromosome 1"/>
</dbReference>
<dbReference type="GO" id="GO:0003677">
    <property type="term" value="F:DNA binding"/>
    <property type="evidence" value="ECO:0007669"/>
    <property type="project" value="InterPro"/>
</dbReference>
<dbReference type="AlphaFoldDB" id="A0AAE9W9L0"/>
<name>A0AAE9W9L0_9SCHI</name>
<dbReference type="Gene3D" id="1.10.10.1420">
    <property type="entry name" value="DNA replication factor Cdt1, C-terminal WH domain"/>
    <property type="match status" value="1"/>
</dbReference>
<sequence>MRAGSQTTLPFSVEKVRFPSSKRKLSEADDSDNCKLPNAPTPLPALKKKVVHQDNPNSSESCQPSVSTDYSPAKHPLESFFSALDICWNFHISINTKPTFQLLQSKVSSSIKLSFHLSHLAQILTIWPEAYRLRPCISQYQGRRVATYELQSSSQKALDANTSRLQEFHRRLVRYLEIHPQTQDIPETQLPPLPKLNQNNPGTPSLTELLHLKKTASPTKETVCCQEKEEGESDKHNNSTQDSSSFEKQVESSVTPVASKSSLQLKSHSTSSVATKKENPAQLSLRQSSLFDRVRKKQQVAEAKKIEISKKDPVLQKLSSEKVSLVRIIDLIFVQLSTWPSRRSFSMTELVSSIQKSLSCNMSLNECIDMVQLLASTLPSWCSIHHLGNVQVVTFTRMVQGKPYLRSQIVSELNQKIRE</sequence>
<keyword evidence="2" id="KW-0131">Cell cycle</keyword>
<dbReference type="EMBL" id="CP115611">
    <property type="protein sequence ID" value="WBW72194.1"/>
    <property type="molecule type" value="Genomic_DNA"/>
</dbReference>
<keyword evidence="6" id="KW-1185">Reference proteome</keyword>
<feature type="compositionally biased region" description="Polar residues" evidence="3">
    <location>
        <begin position="238"/>
        <end position="258"/>
    </location>
</feature>
<dbReference type="PANTHER" id="PTHR28637:SF1">
    <property type="entry name" value="DNA REPLICATION FACTOR CDT1"/>
    <property type="match status" value="1"/>
</dbReference>
<feature type="region of interest" description="Disordered" evidence="3">
    <location>
        <begin position="218"/>
        <end position="281"/>
    </location>
</feature>
<proteinExistence type="inferred from homology"/>
<evidence type="ECO:0000259" key="4">
    <source>
        <dbReference type="SMART" id="SM01075"/>
    </source>
</evidence>
<dbReference type="GO" id="GO:0005634">
    <property type="term" value="C:nucleus"/>
    <property type="evidence" value="ECO:0007669"/>
    <property type="project" value="TreeGrafter"/>
</dbReference>
<evidence type="ECO:0000313" key="6">
    <source>
        <dbReference type="Proteomes" id="UP001212411"/>
    </source>
</evidence>
<protein>
    <submittedName>
        <fullName evidence="5">Replication licensing factor Cdt1</fullName>
    </submittedName>
</protein>
<evidence type="ECO:0000256" key="1">
    <source>
        <dbReference type="ARBA" id="ARBA00008356"/>
    </source>
</evidence>
<dbReference type="RefSeq" id="XP_056036437.1">
    <property type="nucleotide sequence ID" value="XM_056178970.1"/>
</dbReference>
<dbReference type="SUPFAM" id="SSF46785">
    <property type="entry name" value="Winged helix' DNA-binding domain"/>
    <property type="match status" value="1"/>
</dbReference>
<dbReference type="SMART" id="SM01075">
    <property type="entry name" value="CDT1"/>
    <property type="match status" value="1"/>
</dbReference>
<dbReference type="GO" id="GO:0070182">
    <property type="term" value="F:DNA polymerase binding"/>
    <property type="evidence" value="ECO:0007669"/>
    <property type="project" value="TreeGrafter"/>
</dbReference>
<accession>A0AAE9W9L0</accession>
<dbReference type="GO" id="GO:0030174">
    <property type="term" value="P:regulation of DNA-templated DNA replication initiation"/>
    <property type="evidence" value="ECO:0007669"/>
    <property type="project" value="InterPro"/>
</dbReference>
<dbReference type="InterPro" id="IPR045173">
    <property type="entry name" value="Cdt1"/>
</dbReference>
<gene>
    <name evidence="5" type="primary">cdt1</name>
    <name evidence="5" type="ORF">SOMG_00174</name>
</gene>
<reference evidence="5 6" key="1">
    <citation type="journal article" date="2023" name="G3 (Bethesda)">
        <title>A high-quality reference genome for the fission yeast Schizosaccharomyces osmophilus.</title>
        <authorList>
            <person name="Jia G.S."/>
            <person name="Zhang W.C."/>
            <person name="Liang Y."/>
            <person name="Liu X.H."/>
            <person name="Rhind N."/>
            <person name="Pidoux A."/>
            <person name="Brysch-Herzberg M."/>
            <person name="Du L.L."/>
        </authorList>
    </citation>
    <scope>NUCLEOTIDE SEQUENCE [LARGE SCALE GENOMIC DNA]</scope>
    <source>
        <strain evidence="5 6">CBS 15793</strain>
    </source>
</reference>
<evidence type="ECO:0000256" key="2">
    <source>
        <dbReference type="ARBA" id="ARBA00023306"/>
    </source>
</evidence>
<dbReference type="InterPro" id="IPR014939">
    <property type="entry name" value="CDT1_Gemini-bd-like"/>
</dbReference>
<dbReference type="InterPro" id="IPR032054">
    <property type="entry name" value="Cdt1_C"/>
</dbReference>
<dbReference type="GO" id="GO:0000278">
    <property type="term" value="P:mitotic cell cycle"/>
    <property type="evidence" value="ECO:0007669"/>
    <property type="project" value="TreeGrafter"/>
</dbReference>
<evidence type="ECO:0000256" key="3">
    <source>
        <dbReference type="SAM" id="MobiDB-lite"/>
    </source>
</evidence>
<dbReference type="Pfam" id="PF16679">
    <property type="entry name" value="CDT1_C"/>
    <property type="match status" value="1"/>
</dbReference>
<dbReference type="KEGG" id="som:SOMG_00174"/>
<dbReference type="PANTHER" id="PTHR28637">
    <property type="entry name" value="DNA REPLICATION FACTOR CDT1"/>
    <property type="match status" value="1"/>
</dbReference>
<feature type="domain" description="CDT1 Geminin-binding" evidence="4">
    <location>
        <begin position="77"/>
        <end position="195"/>
    </location>
</feature>
<feature type="region of interest" description="Disordered" evidence="3">
    <location>
        <begin position="20"/>
        <end position="68"/>
    </location>
</feature>
<organism evidence="5 6">
    <name type="scientific">Schizosaccharomyces osmophilus</name>
    <dbReference type="NCBI Taxonomy" id="2545709"/>
    <lineage>
        <taxon>Eukaryota</taxon>
        <taxon>Fungi</taxon>
        <taxon>Dikarya</taxon>
        <taxon>Ascomycota</taxon>
        <taxon>Taphrinomycotina</taxon>
        <taxon>Schizosaccharomycetes</taxon>
        <taxon>Schizosaccharomycetales</taxon>
        <taxon>Schizosaccharomycetaceae</taxon>
        <taxon>Schizosaccharomyces</taxon>
    </lineage>
</organism>
<comment type="similarity">
    <text evidence="1">Belongs to the Cdt1 family.</text>
</comment>
<dbReference type="InterPro" id="IPR038090">
    <property type="entry name" value="Cdt1_C_WH_dom_sf"/>
</dbReference>
<dbReference type="GO" id="GO:0071163">
    <property type="term" value="P:DNA replication preinitiation complex assembly"/>
    <property type="evidence" value="ECO:0007669"/>
    <property type="project" value="InterPro"/>
</dbReference>
<dbReference type="Pfam" id="PF08839">
    <property type="entry name" value="CDT1"/>
    <property type="match status" value="1"/>
</dbReference>
<feature type="compositionally biased region" description="Low complexity" evidence="3">
    <location>
        <begin position="259"/>
        <end position="272"/>
    </location>
</feature>
<dbReference type="GO" id="GO:0000076">
    <property type="term" value="P:DNA replication checkpoint signaling"/>
    <property type="evidence" value="ECO:0007669"/>
    <property type="project" value="TreeGrafter"/>
</dbReference>
<dbReference type="GeneID" id="80873659"/>